<dbReference type="Pfam" id="PF02594">
    <property type="entry name" value="DUF167"/>
    <property type="match status" value="1"/>
</dbReference>
<sequence>MAFRFGIRVKPGARRAAVGGRWPGDGDTLVVAVAAPAVEGKANEAVRRALADAFGARRQDVRVVAGERGRDKVVELDPVPPNAARTLARLLGDQP</sequence>
<gene>
    <name evidence="3" type="ORF">SAMN05216174_101866</name>
</gene>
<reference evidence="4" key="1">
    <citation type="submission" date="2016-10" db="EMBL/GenBank/DDBJ databases">
        <authorList>
            <person name="Varghese N."/>
            <person name="Submissions S."/>
        </authorList>
    </citation>
    <scope>NUCLEOTIDE SEQUENCE [LARGE SCALE GENOMIC DNA]</scope>
    <source>
        <strain evidence="4">IBRC-M 10403</strain>
    </source>
</reference>
<dbReference type="NCBIfam" id="TIGR00251">
    <property type="entry name" value="DUF167 family protein"/>
    <property type="match status" value="1"/>
</dbReference>
<dbReference type="STRING" id="1271860.SAMN05216174_101866"/>
<dbReference type="PANTHER" id="PTHR13420">
    <property type="entry name" value="UPF0235 PROTEIN C15ORF40"/>
    <property type="match status" value="1"/>
</dbReference>
<dbReference type="AlphaFoldDB" id="A0A1G6KEK9"/>
<dbReference type="HAMAP" id="MF_00634">
    <property type="entry name" value="UPF0235"/>
    <property type="match status" value="1"/>
</dbReference>
<accession>A0A1G6KEK9</accession>
<dbReference type="GO" id="GO:0005737">
    <property type="term" value="C:cytoplasm"/>
    <property type="evidence" value="ECO:0007669"/>
    <property type="project" value="TreeGrafter"/>
</dbReference>
<dbReference type="InterPro" id="IPR003746">
    <property type="entry name" value="DUF167"/>
</dbReference>
<dbReference type="InterPro" id="IPR036591">
    <property type="entry name" value="YggU-like_sf"/>
</dbReference>
<dbReference type="SUPFAM" id="SSF69786">
    <property type="entry name" value="YggU-like"/>
    <property type="match status" value="1"/>
</dbReference>
<dbReference type="RefSeq" id="WP_091448269.1">
    <property type="nucleotide sequence ID" value="NZ_FMZZ01000001.1"/>
</dbReference>
<keyword evidence="4" id="KW-1185">Reference proteome</keyword>
<comment type="similarity">
    <text evidence="1 2">Belongs to the UPF0235 family.</text>
</comment>
<organism evidence="3 4">
    <name type="scientific">Actinokineospora iranica</name>
    <dbReference type="NCBI Taxonomy" id="1271860"/>
    <lineage>
        <taxon>Bacteria</taxon>
        <taxon>Bacillati</taxon>
        <taxon>Actinomycetota</taxon>
        <taxon>Actinomycetes</taxon>
        <taxon>Pseudonocardiales</taxon>
        <taxon>Pseudonocardiaceae</taxon>
        <taxon>Actinokineospora</taxon>
    </lineage>
</organism>
<dbReference type="OrthoDB" id="5244571at2"/>
<protein>
    <recommendedName>
        <fullName evidence="2">UPF0235 protein SAMN05216174_101866</fullName>
    </recommendedName>
</protein>
<evidence type="ECO:0000313" key="4">
    <source>
        <dbReference type="Proteomes" id="UP000199501"/>
    </source>
</evidence>
<dbReference type="SMART" id="SM01152">
    <property type="entry name" value="DUF167"/>
    <property type="match status" value="1"/>
</dbReference>
<dbReference type="Gene3D" id="3.30.1200.10">
    <property type="entry name" value="YggU-like"/>
    <property type="match status" value="1"/>
</dbReference>
<name>A0A1G6KEK9_9PSEU</name>
<proteinExistence type="inferred from homology"/>
<evidence type="ECO:0000256" key="1">
    <source>
        <dbReference type="ARBA" id="ARBA00010364"/>
    </source>
</evidence>
<dbReference type="EMBL" id="FMZZ01000001">
    <property type="protein sequence ID" value="SDC29288.1"/>
    <property type="molecule type" value="Genomic_DNA"/>
</dbReference>
<evidence type="ECO:0000313" key="3">
    <source>
        <dbReference type="EMBL" id="SDC29288.1"/>
    </source>
</evidence>
<dbReference type="PANTHER" id="PTHR13420:SF7">
    <property type="entry name" value="UPF0235 PROTEIN C15ORF40"/>
    <property type="match status" value="1"/>
</dbReference>
<dbReference type="Proteomes" id="UP000199501">
    <property type="component" value="Unassembled WGS sequence"/>
</dbReference>
<evidence type="ECO:0000256" key="2">
    <source>
        <dbReference type="HAMAP-Rule" id="MF_00634"/>
    </source>
</evidence>